<dbReference type="PROSITE" id="PS50157">
    <property type="entry name" value="ZINC_FINGER_C2H2_2"/>
    <property type="match status" value="1"/>
</dbReference>
<dbReference type="SUPFAM" id="SSF57903">
    <property type="entry name" value="FYVE/PHD zinc finger"/>
    <property type="match status" value="1"/>
</dbReference>
<dbReference type="Proteomes" id="UP000515152">
    <property type="component" value="Chromosome 5"/>
</dbReference>
<feature type="compositionally biased region" description="Basic and acidic residues" evidence="8">
    <location>
        <begin position="593"/>
        <end position="612"/>
    </location>
</feature>
<sequence>MLHNRLPVEESSMNKTPPNRRGITFEVGAQLEARDSLKNWYSASIEKIDYDDEKVLIHYRQWSHRYDEWFEWASPYLRPVERIQLRREGLQDEGPTPGRAKPNQLPSSHTVCLEGFRVNDKVLASWSDCRFYPATVLAVNKDASYTVRFYDNVVQTVKGIHVKPFIPTGRYKGKPRVMDRNRERSVDGKTQNGRERKPPENRAPKGKKNRPSSSDQDGESNTDEEEDEEQQQQEGPRAHWHQEEREEDMCVGEELSAIALRDEEKPQMEKESSEGKTGLTIGNEDVKINRETEQEVPDQRIGTAEASSLGGDIRDGGMEQKEEGHHKKTREQGTEESWSGKEDGNVSVLRKRRVSVEQASPSKKSKVDNHSEHGLHNGTTLYTETSNQNISAPVSTSTIVASAQPSNDTEVQKAEGQSEVATPPVTAHVDPPVKPIRKQGFHNPNRFSREPLYRVVKNQPPPVLSINLDHNAFKCSAPGCTKSFRKAKLLHYHMKYYHGEEKPLEGELSPSTGGPKPAGEKQVAPAPRDSPKRRRTISASMHSCQHSPSRPPTSPRSEAKAGVLLGEKRRTSAPPTVDIQLQLLQQQHHQRPSLKEKSKENQLERNAHTNLDRDRSPIDIVCLKDREKTKDKKPKDFLRIKLKKKKKKKSKSEYRGSEENIDISVFQHQFSKLGLPHKFPPSLNHKPEAYASRPGHFHTQPRHVDDEDYATDWSTDSCGWSEEEVEAHCGVTDPFLSDDSTVTGTRGSEIVRCVCEAEEDNDFMIQCEECMCWQHGTCMGLLEDNVPEKYTCYICRDPPGQRQSLRYWYDREWLSSGHMYGLSFLKENYSHQNARKITATHQLLGDVQQVLEVLNGLQLKISVLQNQTHPDLHLWCQPWRPADKPIKKEELGSDEGLGSLANGGRGKDAQHRAQSTSSSSSMSSSASSSSSSPLPSPFQDAFISYISSEHCYQKPRALVVEKRGGSYMDGDLHACDPQRPSAKQYADQESDYMRWSPEVKVKKEEEEEEEYPSVRSTTATTTTTTTTSRSSSAQQQQWQANLLDHIESVQDEVCHRMDFIERELDVLESCLDYTGELEPPEPLTRLPQLKHRIKELLSELGKVQQIALSCTA</sequence>
<gene>
    <name evidence="11 12" type="primary">phf20a</name>
</gene>
<evidence type="ECO:0000313" key="10">
    <source>
        <dbReference type="Proteomes" id="UP000515152"/>
    </source>
</evidence>
<dbReference type="GeneID" id="105912294"/>
<dbReference type="SMART" id="SM00333">
    <property type="entry name" value="TUDOR"/>
    <property type="match status" value="2"/>
</dbReference>
<feature type="region of interest" description="Disordered" evidence="8">
    <location>
        <begin position="586"/>
        <end position="612"/>
    </location>
</feature>
<dbReference type="GO" id="GO:0071339">
    <property type="term" value="C:MLL1 complex"/>
    <property type="evidence" value="ECO:0007669"/>
    <property type="project" value="TreeGrafter"/>
</dbReference>
<name>A0A6P8FCP2_CLUHA</name>
<dbReference type="InterPro" id="IPR001965">
    <property type="entry name" value="Znf_PHD"/>
</dbReference>
<dbReference type="InterPro" id="IPR019786">
    <property type="entry name" value="Zinc_finger_PHD-type_CS"/>
</dbReference>
<dbReference type="InterPro" id="IPR002999">
    <property type="entry name" value="Tudor"/>
</dbReference>
<dbReference type="FunFam" id="2.30.30.140:FF:000049">
    <property type="entry name" value="PHD finger protein 20 (Predicted)"/>
    <property type="match status" value="1"/>
</dbReference>
<dbReference type="PANTHER" id="PTHR15856:SF27">
    <property type="entry name" value="PHD FINGER PROTEIN 20"/>
    <property type="match status" value="1"/>
</dbReference>
<feature type="compositionally biased region" description="Basic and acidic residues" evidence="8">
    <location>
        <begin position="284"/>
        <end position="293"/>
    </location>
</feature>
<organism evidence="10 11">
    <name type="scientific">Clupea harengus</name>
    <name type="common">Atlantic herring</name>
    <dbReference type="NCBI Taxonomy" id="7950"/>
    <lineage>
        <taxon>Eukaryota</taxon>
        <taxon>Metazoa</taxon>
        <taxon>Chordata</taxon>
        <taxon>Craniata</taxon>
        <taxon>Vertebrata</taxon>
        <taxon>Euteleostomi</taxon>
        <taxon>Actinopterygii</taxon>
        <taxon>Neopterygii</taxon>
        <taxon>Teleostei</taxon>
        <taxon>Clupei</taxon>
        <taxon>Clupeiformes</taxon>
        <taxon>Clupeoidei</taxon>
        <taxon>Clupeidae</taxon>
        <taxon>Clupea</taxon>
    </lineage>
</organism>
<keyword evidence="10" id="KW-1185">Reference proteome</keyword>
<evidence type="ECO:0000256" key="5">
    <source>
        <dbReference type="ARBA" id="ARBA00022833"/>
    </source>
</evidence>
<evidence type="ECO:0000256" key="2">
    <source>
        <dbReference type="ARBA" id="ARBA00022723"/>
    </source>
</evidence>
<dbReference type="InterPro" id="IPR013083">
    <property type="entry name" value="Znf_RING/FYVE/PHD"/>
</dbReference>
<dbReference type="Pfam" id="PF20826">
    <property type="entry name" value="PHD_5"/>
    <property type="match status" value="1"/>
</dbReference>
<evidence type="ECO:0000313" key="12">
    <source>
        <dbReference type="RefSeq" id="XP_031423240.1"/>
    </source>
</evidence>
<dbReference type="RefSeq" id="XP_031423240.1">
    <property type="nucleotide sequence ID" value="XM_031567380.2"/>
</dbReference>
<feature type="region of interest" description="Disordered" evidence="8">
    <location>
        <begin position="999"/>
        <end position="1033"/>
    </location>
</feature>
<feature type="compositionally biased region" description="Basic and acidic residues" evidence="8">
    <location>
        <begin position="365"/>
        <end position="375"/>
    </location>
</feature>
<keyword evidence="5" id="KW-0862">Zinc</keyword>
<feature type="compositionally biased region" description="Basic and acidic residues" evidence="8">
    <location>
        <begin position="176"/>
        <end position="203"/>
    </location>
</feature>
<dbReference type="SUPFAM" id="SSF63748">
    <property type="entry name" value="Tudor/PWWP/MBT"/>
    <property type="match status" value="2"/>
</dbReference>
<dbReference type="RefSeq" id="XP_031423239.1">
    <property type="nucleotide sequence ID" value="XM_031567379.2"/>
</dbReference>
<dbReference type="PANTHER" id="PTHR15856">
    <property type="entry name" value="PHD FINGER PROTEIN 20-RELATED"/>
    <property type="match status" value="1"/>
</dbReference>
<dbReference type="OrthoDB" id="161570at2759"/>
<feature type="region of interest" description="Disordered" evidence="8">
    <location>
        <begin position="165"/>
        <end position="445"/>
    </location>
</feature>
<dbReference type="InterPro" id="IPR011011">
    <property type="entry name" value="Znf_FYVE_PHD"/>
</dbReference>
<dbReference type="FunFam" id="3.30.40.10:FF:000196">
    <property type="entry name" value="PHD finger protein 20 (Predicted)"/>
    <property type="match status" value="1"/>
</dbReference>
<keyword evidence="2" id="KW-0479">Metal-binding</keyword>
<feature type="compositionally biased region" description="Basic and acidic residues" evidence="8">
    <location>
        <begin position="260"/>
        <end position="274"/>
    </location>
</feature>
<dbReference type="Gene3D" id="3.30.40.10">
    <property type="entry name" value="Zinc/RING finger domain, C3HC4 (zinc finger)"/>
    <property type="match status" value="1"/>
</dbReference>
<dbReference type="SMART" id="SM00249">
    <property type="entry name" value="PHD"/>
    <property type="match status" value="1"/>
</dbReference>
<feature type="compositionally biased region" description="Basic and acidic residues" evidence="8">
    <location>
        <begin position="312"/>
        <end position="344"/>
    </location>
</feature>
<comment type="subcellular location">
    <subcellularLocation>
        <location evidence="1">Nucleus</location>
    </subcellularLocation>
</comment>
<dbReference type="InterPro" id="IPR043449">
    <property type="entry name" value="PHF20-like"/>
</dbReference>
<dbReference type="CTD" id="563332"/>
<dbReference type="PROSITE" id="PS00028">
    <property type="entry name" value="ZINC_FINGER_C2H2_1"/>
    <property type="match status" value="1"/>
</dbReference>
<dbReference type="Gene3D" id="2.30.30.140">
    <property type="match status" value="2"/>
</dbReference>
<evidence type="ECO:0000313" key="11">
    <source>
        <dbReference type="RefSeq" id="XP_031423239.1"/>
    </source>
</evidence>
<feature type="compositionally biased region" description="Basic residues" evidence="8">
    <location>
        <begin position="640"/>
        <end position="650"/>
    </location>
</feature>
<evidence type="ECO:0000256" key="4">
    <source>
        <dbReference type="ARBA" id="ARBA00022771"/>
    </source>
</evidence>
<dbReference type="InterPro" id="IPR041297">
    <property type="entry name" value="Crb2_Tudor"/>
</dbReference>
<evidence type="ECO:0000259" key="9">
    <source>
        <dbReference type="PROSITE" id="PS50157"/>
    </source>
</evidence>
<evidence type="ECO:0000256" key="7">
    <source>
        <dbReference type="PROSITE-ProRule" id="PRU00042"/>
    </source>
</evidence>
<dbReference type="CDD" id="cd20453">
    <property type="entry name" value="Tudor_PHF20"/>
    <property type="match status" value="1"/>
</dbReference>
<evidence type="ECO:0000256" key="3">
    <source>
        <dbReference type="ARBA" id="ARBA00022737"/>
    </source>
</evidence>
<protein>
    <submittedName>
        <fullName evidence="11 12">PHD finger protein 20 isoform X1</fullName>
    </submittedName>
</protein>
<dbReference type="Gene3D" id="3.30.160.60">
    <property type="entry name" value="Classic Zinc Finger"/>
    <property type="match status" value="1"/>
</dbReference>
<proteinExistence type="predicted"/>
<feature type="compositionally biased region" description="Polar residues" evidence="8">
    <location>
        <begin position="377"/>
        <end position="409"/>
    </location>
</feature>
<keyword evidence="4 7" id="KW-0863">Zinc-finger</keyword>
<dbReference type="InterPro" id="IPR013087">
    <property type="entry name" value="Znf_C2H2_type"/>
</dbReference>
<reference evidence="11 12" key="1">
    <citation type="submission" date="2025-04" db="UniProtKB">
        <authorList>
            <consortium name="RefSeq"/>
        </authorList>
    </citation>
    <scope>IDENTIFICATION</scope>
</reference>
<feature type="compositionally biased region" description="Acidic residues" evidence="8">
    <location>
        <begin position="216"/>
        <end position="231"/>
    </location>
</feature>
<feature type="region of interest" description="Disordered" evidence="8">
    <location>
        <begin position="502"/>
        <end position="559"/>
    </location>
</feature>
<dbReference type="CDD" id="cd20104">
    <property type="entry name" value="MBT_PHF20L1-like"/>
    <property type="match status" value="1"/>
</dbReference>
<dbReference type="GO" id="GO:0006357">
    <property type="term" value="P:regulation of transcription by RNA polymerase II"/>
    <property type="evidence" value="ECO:0007669"/>
    <property type="project" value="TreeGrafter"/>
</dbReference>
<evidence type="ECO:0000256" key="1">
    <source>
        <dbReference type="ARBA" id="ARBA00004123"/>
    </source>
</evidence>
<feature type="domain" description="C2H2-type" evidence="9">
    <location>
        <begin position="473"/>
        <end position="503"/>
    </location>
</feature>
<accession>A0A6P8FCP2</accession>
<dbReference type="PROSITE" id="PS01359">
    <property type="entry name" value="ZF_PHD_1"/>
    <property type="match status" value="1"/>
</dbReference>
<evidence type="ECO:0000256" key="6">
    <source>
        <dbReference type="ARBA" id="ARBA00023242"/>
    </source>
</evidence>
<evidence type="ECO:0000256" key="8">
    <source>
        <dbReference type="SAM" id="MobiDB-lite"/>
    </source>
</evidence>
<dbReference type="GO" id="GO:0008270">
    <property type="term" value="F:zinc ion binding"/>
    <property type="evidence" value="ECO:0007669"/>
    <property type="project" value="UniProtKB-KW"/>
</dbReference>
<feature type="compositionally biased region" description="Polar residues" evidence="8">
    <location>
        <begin position="537"/>
        <end position="546"/>
    </location>
</feature>
<keyword evidence="3" id="KW-0677">Repeat</keyword>
<dbReference type="GO" id="GO:0044545">
    <property type="term" value="C:NSL complex"/>
    <property type="evidence" value="ECO:0007669"/>
    <property type="project" value="TreeGrafter"/>
</dbReference>
<feature type="compositionally biased region" description="Low complexity" evidence="8">
    <location>
        <begin position="915"/>
        <end position="933"/>
    </location>
</feature>
<dbReference type="Pfam" id="PF18115">
    <property type="entry name" value="Tudor_3"/>
    <property type="match status" value="1"/>
</dbReference>
<dbReference type="AlphaFoldDB" id="A0A6P8FCP2"/>
<feature type="compositionally biased region" description="Low complexity" evidence="8">
    <location>
        <begin position="1015"/>
        <end position="1033"/>
    </location>
</feature>
<keyword evidence="6" id="KW-0539">Nucleus</keyword>
<feature type="region of interest" description="Disordered" evidence="8">
    <location>
        <begin position="634"/>
        <end position="657"/>
    </location>
</feature>
<feature type="region of interest" description="Disordered" evidence="8">
    <location>
        <begin position="889"/>
        <end position="935"/>
    </location>
</feature>
<feature type="region of interest" description="Disordered" evidence="8">
    <location>
        <begin position="1"/>
        <end position="21"/>
    </location>
</feature>